<dbReference type="GO" id="GO:0003677">
    <property type="term" value="F:DNA binding"/>
    <property type="evidence" value="ECO:0007669"/>
    <property type="project" value="EnsemblFungi"/>
</dbReference>
<evidence type="ECO:0000313" key="3">
    <source>
        <dbReference type="EMBL" id="CCE62824.1"/>
    </source>
</evidence>
<dbReference type="OrthoDB" id="4034449at2759"/>
<reference evidence="3 4" key="1">
    <citation type="journal article" date="2011" name="Proc. Natl. Acad. Sci. U.S.A.">
        <title>Evolutionary erosion of yeast sex chromosomes by mating-type switching accidents.</title>
        <authorList>
            <person name="Gordon J.L."/>
            <person name="Armisen D."/>
            <person name="Proux-Wera E."/>
            <person name="Oheigeartaigh S.S."/>
            <person name="Byrne K.P."/>
            <person name="Wolfe K.H."/>
        </authorList>
    </citation>
    <scope>NUCLEOTIDE SEQUENCE [LARGE SCALE GENOMIC DNA]</scope>
    <source>
        <strain evidence="4">ATCC 24235 / CBS 4417 / NBRC 1672 / NRRL Y-8282 / UCD 70-5</strain>
    </source>
</reference>
<dbReference type="Pfam" id="PF11496">
    <property type="entry name" value="HDA2-3"/>
    <property type="match status" value="1"/>
</dbReference>
<dbReference type="STRING" id="1071381.G8BSK3"/>
<dbReference type="Proteomes" id="UP000005666">
    <property type="component" value="Chromosome 4"/>
</dbReference>
<keyword evidence="1" id="KW-0175">Coiled coil</keyword>
<sequence>MSSKNLNVFYIPVGLTSFQKDLIEILISIHSKAFKTELGIGEGDSVKAEEDRKDTNTSLTTLSNIQMTYMFDSGIWSVLNHPCLIVDHYMPRQFLLMEPTERLINSSDKFKQLDMFLTSLLSRNRTTFPGVVKIALVSHGVRELDLLESYILGKKLKILRLSGKSLYKEGYQYPVSSENNKQKSKRRKKDSSSDSSSSHDSSPNTTAANRYTGYAKDDYDYSSKRNKNLDSKEEKEDWIFLTTSNHLLNNPKLLSEYDIDIIISFDPLLDPNMEAFKNIKNLKNNKTAKKLSIIKLVVKDSPDHFILHKKMSYKKDNYQNILKSITHFLLTRESVIPTTTIACKSNEKIETTERYPKIAYREFIEKLLLGEDIKRILPELELSTNTHLNDEDEILKCCKSTLCPLDYSDLQLDNDTTITNIKTYQSTLMKRTIERMKSLQNDYGIKKNIILNKRVEETNIQNSFDELKHSIGETFKKSQEMEKLANNSEKTLEKAQSEKDKLKAKLTKLQSKKLELSKLLSAETDSAVSDLKTNYLSQIENFTKEFEQIKKINDDLSKKNDDLRLDYQQKSSKAAELAQTLKSEIERHDSLKKLLEGPTASLEYQSAVDLEKRLLNDKLNLKNENNLLKSYMEQVKKQYEANRTGGLKATSSSSATNSPNSSSSDTPSNQTSTNKYGRQRSTR</sequence>
<keyword evidence="4" id="KW-1185">Reference proteome</keyword>
<dbReference type="OMA" id="DHYMPRQ"/>
<feature type="region of interest" description="Disordered" evidence="2">
    <location>
        <begin position="174"/>
        <end position="210"/>
    </location>
</feature>
<dbReference type="KEGG" id="tpf:TPHA_0D01850"/>
<dbReference type="HOGENOM" id="CLU_409446_0_0_1"/>
<organism evidence="3 4">
    <name type="scientific">Tetrapisispora phaffii (strain ATCC 24235 / CBS 4417 / NBRC 1672 / NRRL Y-8282 / UCD 70-5)</name>
    <name type="common">Yeast</name>
    <name type="synonym">Fabospora phaffii</name>
    <dbReference type="NCBI Taxonomy" id="1071381"/>
    <lineage>
        <taxon>Eukaryota</taxon>
        <taxon>Fungi</taxon>
        <taxon>Dikarya</taxon>
        <taxon>Ascomycota</taxon>
        <taxon>Saccharomycotina</taxon>
        <taxon>Saccharomycetes</taxon>
        <taxon>Saccharomycetales</taxon>
        <taxon>Saccharomycetaceae</taxon>
        <taxon>Tetrapisispora</taxon>
    </lineage>
</organism>
<feature type="compositionally biased region" description="Low complexity" evidence="2">
    <location>
        <begin position="193"/>
        <end position="202"/>
    </location>
</feature>
<accession>G8BSK3</accession>
<dbReference type="InterPro" id="IPR038609">
    <property type="entry name" value="HDA1_su2/3_sf"/>
</dbReference>
<dbReference type="GO" id="GO:0003682">
    <property type="term" value="F:chromatin binding"/>
    <property type="evidence" value="ECO:0007669"/>
    <property type="project" value="EnsemblFungi"/>
</dbReference>
<dbReference type="Gene3D" id="3.40.50.12360">
    <property type="match status" value="2"/>
</dbReference>
<proteinExistence type="predicted"/>
<feature type="region of interest" description="Disordered" evidence="2">
    <location>
        <begin position="640"/>
        <end position="683"/>
    </location>
</feature>
<dbReference type="GeneID" id="11531026"/>
<dbReference type="AlphaFoldDB" id="G8BSK3"/>
<dbReference type="GO" id="GO:0005829">
    <property type="term" value="C:cytosol"/>
    <property type="evidence" value="ECO:0007669"/>
    <property type="project" value="EnsemblFungi"/>
</dbReference>
<feature type="coiled-coil region" evidence="1">
    <location>
        <begin position="478"/>
        <end position="573"/>
    </location>
</feature>
<gene>
    <name evidence="3" type="primary">TPHA0D01850</name>
    <name evidence="3" type="ordered locus">TPHA_0D01850</name>
</gene>
<dbReference type="GO" id="GO:0000122">
    <property type="term" value="P:negative regulation of transcription by RNA polymerase II"/>
    <property type="evidence" value="ECO:0007669"/>
    <property type="project" value="EnsemblFungi"/>
</dbReference>
<protein>
    <recommendedName>
        <fullName evidence="5">HDA1 complex subunit 2</fullName>
    </recommendedName>
</protein>
<dbReference type="GO" id="GO:0004407">
    <property type="term" value="F:histone deacetylase activity"/>
    <property type="evidence" value="ECO:0007669"/>
    <property type="project" value="EnsemblFungi"/>
</dbReference>
<feature type="compositionally biased region" description="Low complexity" evidence="2">
    <location>
        <begin position="649"/>
        <end position="674"/>
    </location>
</feature>
<dbReference type="GO" id="GO:0031047">
    <property type="term" value="P:regulatory ncRNA-mediated gene silencing"/>
    <property type="evidence" value="ECO:0007669"/>
    <property type="project" value="EnsemblFungi"/>
</dbReference>
<dbReference type="RefSeq" id="XP_003685258.1">
    <property type="nucleotide sequence ID" value="XM_003685210.1"/>
</dbReference>
<name>G8BSK3_TETPH</name>
<evidence type="ECO:0000313" key="4">
    <source>
        <dbReference type="Proteomes" id="UP000005666"/>
    </source>
</evidence>
<dbReference type="EMBL" id="HE612859">
    <property type="protein sequence ID" value="CCE62824.1"/>
    <property type="molecule type" value="Genomic_DNA"/>
</dbReference>
<evidence type="ECO:0008006" key="5">
    <source>
        <dbReference type="Google" id="ProtNLM"/>
    </source>
</evidence>
<dbReference type="InterPro" id="IPR021006">
    <property type="entry name" value="Hda2/3"/>
</dbReference>
<evidence type="ECO:0000256" key="1">
    <source>
        <dbReference type="SAM" id="Coils"/>
    </source>
</evidence>
<evidence type="ECO:0000256" key="2">
    <source>
        <dbReference type="SAM" id="MobiDB-lite"/>
    </source>
</evidence>
<dbReference type="GO" id="GO:0070823">
    <property type="term" value="C:HDA1 complex"/>
    <property type="evidence" value="ECO:0007669"/>
    <property type="project" value="EnsemblFungi"/>
</dbReference>
<dbReference type="eggNOG" id="ENOG502QU6B">
    <property type="taxonomic scope" value="Eukaryota"/>
</dbReference>